<name>A0A8X6WUB0_9ARAC</name>
<gene>
    <name evidence="2" type="ORF">TNIN_77581</name>
</gene>
<dbReference type="Proteomes" id="UP000886998">
    <property type="component" value="Unassembled WGS sequence"/>
</dbReference>
<sequence length="141" mass="16618">MQAKSFCKSLYFLPENHSDFRTPIGAIFPPSVSHTLNLLTYPRYHPTRKKEVKKCETTSTSLSEDRQERRNLKTRKLSFSPLNSSSEERWEKEGDPKERKMVPNAQSPTSQWRTYKHVHLQHPLSPVRRHRTIRLCFSVLP</sequence>
<comment type="caution">
    <text evidence="2">The sequence shown here is derived from an EMBL/GenBank/DDBJ whole genome shotgun (WGS) entry which is preliminary data.</text>
</comment>
<keyword evidence="3" id="KW-1185">Reference proteome</keyword>
<dbReference type="EMBL" id="BMAV01002508">
    <property type="protein sequence ID" value="GFY41454.1"/>
    <property type="molecule type" value="Genomic_DNA"/>
</dbReference>
<proteinExistence type="predicted"/>
<protein>
    <submittedName>
        <fullName evidence="2">Uncharacterized protein</fullName>
    </submittedName>
</protein>
<feature type="region of interest" description="Disordered" evidence="1">
    <location>
        <begin position="49"/>
        <end position="110"/>
    </location>
</feature>
<dbReference type="OrthoDB" id="10553148at2759"/>
<evidence type="ECO:0000313" key="2">
    <source>
        <dbReference type="EMBL" id="GFY41454.1"/>
    </source>
</evidence>
<evidence type="ECO:0000256" key="1">
    <source>
        <dbReference type="SAM" id="MobiDB-lite"/>
    </source>
</evidence>
<dbReference type="AlphaFoldDB" id="A0A8X6WUB0"/>
<organism evidence="2 3">
    <name type="scientific">Trichonephila inaurata madagascariensis</name>
    <dbReference type="NCBI Taxonomy" id="2747483"/>
    <lineage>
        <taxon>Eukaryota</taxon>
        <taxon>Metazoa</taxon>
        <taxon>Ecdysozoa</taxon>
        <taxon>Arthropoda</taxon>
        <taxon>Chelicerata</taxon>
        <taxon>Arachnida</taxon>
        <taxon>Araneae</taxon>
        <taxon>Araneomorphae</taxon>
        <taxon>Entelegynae</taxon>
        <taxon>Araneoidea</taxon>
        <taxon>Nephilidae</taxon>
        <taxon>Trichonephila</taxon>
        <taxon>Trichonephila inaurata</taxon>
    </lineage>
</organism>
<accession>A0A8X6WUB0</accession>
<feature type="compositionally biased region" description="Basic and acidic residues" evidence="1">
    <location>
        <begin position="86"/>
        <end position="101"/>
    </location>
</feature>
<evidence type="ECO:0000313" key="3">
    <source>
        <dbReference type="Proteomes" id="UP000886998"/>
    </source>
</evidence>
<reference evidence="2" key="1">
    <citation type="submission" date="2020-08" db="EMBL/GenBank/DDBJ databases">
        <title>Multicomponent nature underlies the extraordinary mechanical properties of spider dragline silk.</title>
        <authorList>
            <person name="Kono N."/>
            <person name="Nakamura H."/>
            <person name="Mori M."/>
            <person name="Yoshida Y."/>
            <person name="Ohtoshi R."/>
            <person name="Malay A.D."/>
            <person name="Moran D.A.P."/>
            <person name="Tomita M."/>
            <person name="Numata K."/>
            <person name="Arakawa K."/>
        </authorList>
    </citation>
    <scope>NUCLEOTIDE SEQUENCE</scope>
</reference>